<dbReference type="PANTHER" id="PTHR10159:SF528">
    <property type="entry name" value="PUCKERED, ISOFORM A"/>
    <property type="match status" value="1"/>
</dbReference>
<dbReference type="FunFam" id="3.90.190.10:FF:000028">
    <property type="entry name" value="Dual specificity phosphatase 10"/>
    <property type="match status" value="1"/>
</dbReference>
<keyword evidence="3" id="KW-0378">Hydrolase</keyword>
<dbReference type="EMBL" id="JASPKZ010007173">
    <property type="protein sequence ID" value="KAJ9586322.1"/>
    <property type="molecule type" value="Genomic_DNA"/>
</dbReference>
<dbReference type="GO" id="GO:0008330">
    <property type="term" value="F:protein tyrosine/threonine phosphatase activity"/>
    <property type="evidence" value="ECO:0007669"/>
    <property type="project" value="TreeGrafter"/>
</dbReference>
<accession>A0AAD7ZUH4</accession>
<evidence type="ECO:0000256" key="2">
    <source>
        <dbReference type="ARBA" id="ARBA00013064"/>
    </source>
</evidence>
<evidence type="ECO:0000256" key="4">
    <source>
        <dbReference type="ARBA" id="ARBA00022912"/>
    </source>
</evidence>
<sequence>MKKDAPCLVLRLIPLPTTTWGGHKEFHRRHKDYCEDTLLPPSGRPLISCSSPSDCVMTPDIDSHPASLVLPFLYLGNQHDAADLNTLRSLGVTRVLNVTSHLPGYHEACGITYKQLPASDSGHQNLKQYFEEAFDFIEEARKTGASVLVHCQAGVSRSATIAIAYIMKHKLLTMVEAYKFVKNARPIISPNLNFMGQLLELEQGLRDAVGTLGSPSDPSAEFDSLDARNASKNQLASITCGKTASISEHRSIVAFPSSKDSSWQVSMSSVSLSTDVILSYRDEETNQIGNASDEGFRNKLSESECSNIDKSPSSACHGRPSKKGAARCSAVGKAMCLKEGGRFESQYNFKIPSRTNNASLSLVTVHQFLSFKDLTSCSTPSIHLSQIRSSGSMSSFWLTIHNSSNCFIFGHPKRVSYHLIRTMVSL</sequence>
<dbReference type="InterPro" id="IPR016130">
    <property type="entry name" value="Tyr_Pase_AS"/>
</dbReference>
<dbReference type="Pfam" id="PF00782">
    <property type="entry name" value="DSPc"/>
    <property type="match status" value="1"/>
</dbReference>
<feature type="non-terminal residue" evidence="7">
    <location>
        <position position="1"/>
    </location>
</feature>
<protein>
    <recommendedName>
        <fullName evidence="2">protein-tyrosine-phosphatase</fullName>
        <ecNumber evidence="2">3.1.3.48</ecNumber>
    </recommendedName>
</protein>
<dbReference type="PROSITE" id="PS00383">
    <property type="entry name" value="TYR_PHOSPHATASE_1"/>
    <property type="match status" value="1"/>
</dbReference>
<dbReference type="InterPro" id="IPR008343">
    <property type="entry name" value="MKP"/>
</dbReference>
<dbReference type="Gene3D" id="3.90.190.10">
    <property type="entry name" value="Protein tyrosine phosphatase superfamily"/>
    <property type="match status" value="1"/>
</dbReference>
<reference evidence="7" key="1">
    <citation type="journal article" date="2023" name="IScience">
        <title>Live-bearing cockroach genome reveals convergent evolutionary mechanisms linked to viviparity in insects and beyond.</title>
        <authorList>
            <person name="Fouks B."/>
            <person name="Harrison M.C."/>
            <person name="Mikhailova A.A."/>
            <person name="Marchal E."/>
            <person name="English S."/>
            <person name="Carruthers M."/>
            <person name="Jennings E.C."/>
            <person name="Chiamaka E.L."/>
            <person name="Frigard R.A."/>
            <person name="Pippel M."/>
            <person name="Attardo G.M."/>
            <person name="Benoit J.B."/>
            <person name="Bornberg-Bauer E."/>
            <person name="Tobe S.S."/>
        </authorList>
    </citation>
    <scope>NUCLEOTIDE SEQUENCE</scope>
    <source>
        <strain evidence="7">Stay&amp;Tobe</strain>
    </source>
</reference>
<feature type="domain" description="Tyrosine specific protein phosphatases" evidence="6">
    <location>
        <begin position="128"/>
        <end position="186"/>
    </location>
</feature>
<dbReference type="GO" id="GO:0043409">
    <property type="term" value="P:negative regulation of MAPK cascade"/>
    <property type="evidence" value="ECO:0007669"/>
    <property type="project" value="TreeGrafter"/>
</dbReference>
<evidence type="ECO:0000259" key="5">
    <source>
        <dbReference type="PROSITE" id="PS50054"/>
    </source>
</evidence>
<dbReference type="GO" id="GO:0033550">
    <property type="term" value="F:MAP kinase tyrosine phosphatase activity"/>
    <property type="evidence" value="ECO:0007669"/>
    <property type="project" value="TreeGrafter"/>
</dbReference>
<dbReference type="InterPro" id="IPR029021">
    <property type="entry name" value="Prot-tyrosine_phosphatase-like"/>
</dbReference>
<keyword evidence="8" id="KW-1185">Reference proteome</keyword>
<comment type="similarity">
    <text evidence="1">Belongs to the protein-tyrosine phosphatase family. Non-receptor class dual specificity subfamily.</text>
</comment>
<dbReference type="GO" id="GO:0017017">
    <property type="term" value="F:MAP kinase tyrosine/serine/threonine phosphatase activity"/>
    <property type="evidence" value="ECO:0007669"/>
    <property type="project" value="InterPro"/>
</dbReference>
<dbReference type="AlphaFoldDB" id="A0AAD7ZUH4"/>
<organism evidence="7 8">
    <name type="scientific">Diploptera punctata</name>
    <name type="common">Pacific beetle cockroach</name>
    <dbReference type="NCBI Taxonomy" id="6984"/>
    <lineage>
        <taxon>Eukaryota</taxon>
        <taxon>Metazoa</taxon>
        <taxon>Ecdysozoa</taxon>
        <taxon>Arthropoda</taxon>
        <taxon>Hexapoda</taxon>
        <taxon>Insecta</taxon>
        <taxon>Pterygota</taxon>
        <taxon>Neoptera</taxon>
        <taxon>Polyneoptera</taxon>
        <taxon>Dictyoptera</taxon>
        <taxon>Blattodea</taxon>
        <taxon>Blaberoidea</taxon>
        <taxon>Blaberidae</taxon>
        <taxon>Diplopterinae</taxon>
        <taxon>Diploptera</taxon>
    </lineage>
</organism>
<keyword evidence="4" id="KW-0904">Protein phosphatase</keyword>
<dbReference type="PRINTS" id="PR01908">
    <property type="entry name" value="ADSPHPHTASE"/>
</dbReference>
<dbReference type="SUPFAM" id="SSF52799">
    <property type="entry name" value="(Phosphotyrosine protein) phosphatases II"/>
    <property type="match status" value="1"/>
</dbReference>
<dbReference type="PRINTS" id="PR01764">
    <property type="entry name" value="MAPKPHPHTASE"/>
</dbReference>
<evidence type="ECO:0000313" key="8">
    <source>
        <dbReference type="Proteomes" id="UP001233999"/>
    </source>
</evidence>
<name>A0AAD7ZUH4_DIPPU</name>
<dbReference type="PROSITE" id="PS50056">
    <property type="entry name" value="TYR_PHOSPHATASE_2"/>
    <property type="match status" value="1"/>
</dbReference>
<feature type="domain" description="Tyrosine-protein phosphatase" evidence="5">
    <location>
        <begin position="64"/>
        <end position="207"/>
    </location>
</feature>
<proteinExistence type="inferred from homology"/>
<comment type="caution">
    <text evidence="7">The sequence shown here is derived from an EMBL/GenBank/DDBJ whole genome shotgun (WGS) entry which is preliminary data.</text>
</comment>
<gene>
    <name evidence="7" type="ORF">L9F63_020030</name>
</gene>
<dbReference type="PANTHER" id="PTHR10159">
    <property type="entry name" value="DUAL SPECIFICITY PROTEIN PHOSPHATASE"/>
    <property type="match status" value="1"/>
</dbReference>
<dbReference type="Proteomes" id="UP001233999">
    <property type="component" value="Unassembled WGS sequence"/>
</dbReference>
<dbReference type="SMART" id="SM00195">
    <property type="entry name" value="DSPc"/>
    <property type="match status" value="1"/>
</dbReference>
<evidence type="ECO:0000313" key="7">
    <source>
        <dbReference type="EMBL" id="KAJ9586322.1"/>
    </source>
</evidence>
<dbReference type="GO" id="GO:0005829">
    <property type="term" value="C:cytosol"/>
    <property type="evidence" value="ECO:0007669"/>
    <property type="project" value="TreeGrafter"/>
</dbReference>
<dbReference type="PROSITE" id="PS50054">
    <property type="entry name" value="TYR_PHOSPHATASE_DUAL"/>
    <property type="match status" value="1"/>
</dbReference>
<dbReference type="InterPro" id="IPR000340">
    <property type="entry name" value="Dual-sp_phosphatase_cat-dom"/>
</dbReference>
<reference evidence="7" key="2">
    <citation type="submission" date="2023-05" db="EMBL/GenBank/DDBJ databases">
        <authorList>
            <person name="Fouks B."/>
        </authorList>
    </citation>
    <scope>NUCLEOTIDE SEQUENCE</scope>
    <source>
        <strain evidence="7">Stay&amp;Tobe</strain>
        <tissue evidence="7">Testes</tissue>
    </source>
</reference>
<dbReference type="EC" id="3.1.3.48" evidence="2"/>
<dbReference type="InterPro" id="IPR020422">
    <property type="entry name" value="TYR_PHOSPHATASE_DUAL_dom"/>
</dbReference>
<evidence type="ECO:0000256" key="3">
    <source>
        <dbReference type="ARBA" id="ARBA00022801"/>
    </source>
</evidence>
<evidence type="ECO:0000256" key="1">
    <source>
        <dbReference type="ARBA" id="ARBA00008601"/>
    </source>
</evidence>
<dbReference type="InterPro" id="IPR000387">
    <property type="entry name" value="Tyr_Pase_dom"/>
</dbReference>
<evidence type="ECO:0000259" key="6">
    <source>
        <dbReference type="PROSITE" id="PS50056"/>
    </source>
</evidence>